<dbReference type="Proteomes" id="UP001596364">
    <property type="component" value="Unassembled WGS sequence"/>
</dbReference>
<dbReference type="InterPro" id="IPR015943">
    <property type="entry name" value="WD40/YVTN_repeat-like_dom_sf"/>
</dbReference>
<dbReference type="PROSITE" id="PS51257">
    <property type="entry name" value="PROKAR_LIPOPROTEIN"/>
    <property type="match status" value="1"/>
</dbReference>
<keyword evidence="3" id="KW-1185">Reference proteome</keyword>
<proteinExistence type="predicted"/>
<dbReference type="EMBL" id="JBHSUS010000001">
    <property type="protein sequence ID" value="MFC6441428.1"/>
    <property type="molecule type" value="Genomic_DNA"/>
</dbReference>
<feature type="signal peptide" evidence="1">
    <location>
        <begin position="1"/>
        <end position="23"/>
    </location>
</feature>
<evidence type="ECO:0000256" key="1">
    <source>
        <dbReference type="SAM" id="SignalP"/>
    </source>
</evidence>
<dbReference type="SUPFAM" id="SSF110296">
    <property type="entry name" value="Oligoxyloglucan reducing end-specific cellobiohydrolase"/>
    <property type="match status" value="1"/>
</dbReference>
<dbReference type="Gene3D" id="2.130.10.10">
    <property type="entry name" value="YVTN repeat-like/Quinoprotein amine dehydrogenase"/>
    <property type="match status" value="1"/>
</dbReference>
<dbReference type="RefSeq" id="WP_131257810.1">
    <property type="nucleotide sequence ID" value="NZ_JBHSUS010000001.1"/>
</dbReference>
<evidence type="ECO:0000313" key="3">
    <source>
        <dbReference type="Proteomes" id="UP001596364"/>
    </source>
</evidence>
<accession>A0ABW1XND8</accession>
<sequence length="526" mass="57309">MLRKLASLLAVFALLSGCQSTNTAGSISDFQVNRQTSGLVLMSTTVNTGEIPPLSVVTVKSLMGKKSEDYLLYNQIGGKSHSTSLFWGSLPAGEYRISKVAAAIPTGSKYLNIDDASVLGTFTVKAGEVADLGRLVFSALDLKAGVGRSQYIVSNDELVARFFPTEQVLQTGTFYGWSKPHQEIDVVEAFALVHPQGVSNFSELTNGKIIAGTRMGMTLIRSEDGKWRTLSSNKNLHQIVATAAYEQGDEIAVLVDEFGLLYTVSDEGKLTEVNKGNLPDGKVDFIHSSPDYRQWFVALTRDGFTELYQSSNLQQGEWQQINRAEVGMNTWDGMRYGIYWRRPNGIGFSASVDGSVKCYDFASGNWTENSTPDKRPVIAVAAAASNDYVGILTGAGGGFAGVFAKTHYSANCGQTWTETDSPYSVKASAPLVLREDLILEVGGVFSDEGIYASKNGGLNWFKISNENALSDKLWTTKNHGLFLVSNGAYGFEMIQNSQDDGATWALELTSLSSHFFEQMRKEKEAK</sequence>
<name>A0ABW1XND8_9ALTE</name>
<organism evidence="2 3">
    <name type="scientific">Pseudobowmanella zhangzhouensis</name>
    <dbReference type="NCBI Taxonomy" id="1537679"/>
    <lineage>
        <taxon>Bacteria</taxon>
        <taxon>Pseudomonadati</taxon>
        <taxon>Pseudomonadota</taxon>
        <taxon>Gammaproteobacteria</taxon>
        <taxon>Alteromonadales</taxon>
        <taxon>Alteromonadaceae</taxon>
    </lineage>
</organism>
<reference evidence="3" key="1">
    <citation type="journal article" date="2019" name="Int. J. Syst. Evol. Microbiol.">
        <title>The Global Catalogue of Microorganisms (GCM) 10K type strain sequencing project: providing services to taxonomists for standard genome sequencing and annotation.</title>
        <authorList>
            <consortium name="The Broad Institute Genomics Platform"/>
            <consortium name="The Broad Institute Genome Sequencing Center for Infectious Disease"/>
            <person name="Wu L."/>
            <person name="Ma J."/>
        </authorList>
    </citation>
    <scope>NUCLEOTIDE SEQUENCE [LARGE SCALE GENOMIC DNA]</scope>
    <source>
        <strain evidence="3">CGMCC 1.16031</strain>
    </source>
</reference>
<evidence type="ECO:0000313" key="2">
    <source>
        <dbReference type="EMBL" id="MFC6441428.1"/>
    </source>
</evidence>
<protein>
    <submittedName>
        <fullName evidence="2">Uncharacterized protein</fullName>
    </submittedName>
</protein>
<feature type="chain" id="PRO_5045181806" evidence="1">
    <location>
        <begin position="24"/>
        <end position="526"/>
    </location>
</feature>
<keyword evidence="1" id="KW-0732">Signal</keyword>
<comment type="caution">
    <text evidence="2">The sequence shown here is derived from an EMBL/GenBank/DDBJ whole genome shotgun (WGS) entry which is preliminary data.</text>
</comment>
<gene>
    <name evidence="2" type="ORF">ACFP85_14845</name>
</gene>